<dbReference type="PANTHER" id="PTHR28004:SF2">
    <property type="entry name" value="D-SERINE DEHYDRATASE"/>
    <property type="match status" value="1"/>
</dbReference>
<comment type="caution">
    <text evidence="2">The sequence shown here is derived from an EMBL/GenBank/DDBJ whole genome shotgun (WGS) entry which is preliminary data.</text>
</comment>
<protein>
    <recommendedName>
        <fullName evidence="1">Alanine racemase N-terminal domain-containing protein</fullName>
    </recommendedName>
</protein>
<proteinExistence type="predicted"/>
<feature type="domain" description="Alanine racemase N-terminal" evidence="1">
    <location>
        <begin position="56"/>
        <end position="271"/>
    </location>
</feature>
<gene>
    <name evidence="2" type="ORF">GP2143_17496</name>
</gene>
<dbReference type="GO" id="GO:0008721">
    <property type="term" value="F:D-serine ammonia-lyase activity"/>
    <property type="evidence" value="ECO:0007669"/>
    <property type="project" value="TreeGrafter"/>
</dbReference>
<accession>A0YAB9</accession>
<dbReference type="PANTHER" id="PTHR28004">
    <property type="entry name" value="ZGC:162816-RELATED"/>
    <property type="match status" value="1"/>
</dbReference>
<dbReference type="CDD" id="cd06814">
    <property type="entry name" value="PLPDE_III_DSD_D-TA_like_3"/>
    <property type="match status" value="1"/>
</dbReference>
<dbReference type="Pfam" id="PF01168">
    <property type="entry name" value="Ala_racemase_N"/>
    <property type="match status" value="1"/>
</dbReference>
<dbReference type="GO" id="GO:0036088">
    <property type="term" value="P:D-serine catabolic process"/>
    <property type="evidence" value="ECO:0007669"/>
    <property type="project" value="TreeGrafter"/>
</dbReference>
<dbReference type="OrthoDB" id="339576at2"/>
<dbReference type="AlphaFoldDB" id="A0YAB9"/>
<keyword evidence="3" id="KW-1185">Reference proteome</keyword>
<dbReference type="SUPFAM" id="SSF51419">
    <property type="entry name" value="PLP-binding barrel"/>
    <property type="match status" value="1"/>
</dbReference>
<dbReference type="Gene3D" id="3.20.20.10">
    <property type="entry name" value="Alanine racemase"/>
    <property type="match status" value="1"/>
</dbReference>
<dbReference type="InterPro" id="IPR001608">
    <property type="entry name" value="Ala_racemase_N"/>
</dbReference>
<dbReference type="InterPro" id="IPR029066">
    <property type="entry name" value="PLP-binding_barrel"/>
</dbReference>
<dbReference type="EMBL" id="AAVT01000001">
    <property type="protein sequence ID" value="EAW33073.1"/>
    <property type="molecule type" value="Genomic_DNA"/>
</dbReference>
<dbReference type="Proteomes" id="UP000004931">
    <property type="component" value="Unassembled WGS sequence"/>
</dbReference>
<evidence type="ECO:0000259" key="1">
    <source>
        <dbReference type="Pfam" id="PF01168"/>
    </source>
</evidence>
<evidence type="ECO:0000313" key="3">
    <source>
        <dbReference type="Proteomes" id="UP000004931"/>
    </source>
</evidence>
<evidence type="ECO:0000313" key="2">
    <source>
        <dbReference type="EMBL" id="EAW33073.1"/>
    </source>
</evidence>
<reference evidence="2 3" key="1">
    <citation type="journal article" date="2010" name="J. Bacteriol.">
        <title>Genome sequence of the oligotrophic marine Gammaproteobacterium HTCC2143, isolated from the Oregon Coast.</title>
        <authorList>
            <person name="Oh H.M."/>
            <person name="Kang I."/>
            <person name="Ferriera S."/>
            <person name="Giovannoni S.J."/>
            <person name="Cho J.C."/>
        </authorList>
    </citation>
    <scope>NUCLEOTIDE SEQUENCE [LARGE SCALE GENOMIC DNA]</scope>
    <source>
        <strain evidence="2 3">HTCC2143</strain>
    </source>
</reference>
<name>A0YAB9_9GAMM</name>
<dbReference type="InterPro" id="IPR051466">
    <property type="entry name" value="D-amino_acid_metab_enzyme"/>
</dbReference>
<dbReference type="STRING" id="247633.GP2143_17496"/>
<sequence length="421" mass="46787">MRRRSVIFSGLGLTLVAALGALFWRPKDLGENHDNYFSALNNLLKEKGPGRPVMMIDVDRMNHNIDQISNSVGPEKTYRIVVKSLPSMDLLKHIMKRANTNALMVFHQPFLNAIVDAFPEADILMGKPMPITAVATFYNTLTRSAAAASQQIQWLIDTPERLIQYQQLANKLGVTMRINCELDVGLHRGGLSTAQSLDAVLNIIDGDPEHLNFSGFMGYEPHLTGLKAKLESPSVQSVLSIYQAFIDQAKARGVDTEKLTLNGAGSHTLGIYENDNLMNDLSAGSGIVKPMDFDTFYMKGNYPALFIATPILKRYDELKLPGDPAIAKLLPLWNPNMQRLYYIYGGYWKAKIVSPAGVADPIYQSTNQSPITTSNSVDLQIDDYIFLRPTQSEHVMLQFGDILVVKGGEIIDNWPVFHQTG</sequence>
<organism evidence="2 3">
    <name type="scientific">marine gamma proteobacterium HTCC2143</name>
    <dbReference type="NCBI Taxonomy" id="247633"/>
    <lineage>
        <taxon>Bacteria</taxon>
        <taxon>Pseudomonadati</taxon>
        <taxon>Pseudomonadota</taxon>
        <taxon>Gammaproteobacteria</taxon>
        <taxon>Cellvibrionales</taxon>
        <taxon>Spongiibacteraceae</taxon>
        <taxon>BD1-7 clade</taxon>
    </lineage>
</organism>
<dbReference type="eggNOG" id="COG3616">
    <property type="taxonomic scope" value="Bacteria"/>
</dbReference>